<dbReference type="AlphaFoldDB" id="A0A3S9AIN5"/>
<keyword evidence="7 11" id="KW-0798">TonB box</keyword>
<dbReference type="EMBL" id="CP022298">
    <property type="protein sequence ID" value="AZN63474.1"/>
    <property type="molecule type" value="Genomic_DNA"/>
</dbReference>
<evidence type="ECO:0000313" key="16">
    <source>
        <dbReference type="Proteomes" id="UP000276980"/>
    </source>
</evidence>
<dbReference type="InterPro" id="IPR000531">
    <property type="entry name" value="Beta-barrel_TonB"/>
</dbReference>
<dbReference type="CDD" id="cd01347">
    <property type="entry name" value="ligand_gated_channel"/>
    <property type="match status" value="1"/>
</dbReference>
<evidence type="ECO:0000256" key="12">
    <source>
        <dbReference type="SAM" id="SignalP"/>
    </source>
</evidence>
<evidence type="ECO:0000256" key="4">
    <source>
        <dbReference type="ARBA" id="ARBA00022692"/>
    </source>
</evidence>
<evidence type="ECO:0000256" key="7">
    <source>
        <dbReference type="ARBA" id="ARBA00023077"/>
    </source>
</evidence>
<dbReference type="Proteomes" id="UP000276980">
    <property type="component" value="Chromosome"/>
</dbReference>
<evidence type="ECO:0000256" key="3">
    <source>
        <dbReference type="ARBA" id="ARBA00022452"/>
    </source>
</evidence>
<gene>
    <name evidence="15" type="ORF">CFH90_05330</name>
</gene>
<evidence type="ECO:0000256" key="10">
    <source>
        <dbReference type="PROSITE-ProRule" id="PRU01360"/>
    </source>
</evidence>
<evidence type="ECO:0000256" key="1">
    <source>
        <dbReference type="ARBA" id="ARBA00004571"/>
    </source>
</evidence>
<dbReference type="PANTHER" id="PTHR30069">
    <property type="entry name" value="TONB-DEPENDENT OUTER MEMBRANE RECEPTOR"/>
    <property type="match status" value="1"/>
</dbReference>
<comment type="subcellular location">
    <subcellularLocation>
        <location evidence="1 10">Cell outer membrane</location>
        <topology evidence="1 10">Multi-pass membrane protein</topology>
    </subcellularLocation>
</comment>
<dbReference type="PANTHER" id="PTHR30069:SF53">
    <property type="entry name" value="COLICIN I RECEPTOR-RELATED"/>
    <property type="match status" value="1"/>
</dbReference>
<keyword evidence="3 10" id="KW-1134">Transmembrane beta strand</keyword>
<keyword evidence="6" id="KW-0406">Ion transport</keyword>
<dbReference type="GO" id="GO:0009279">
    <property type="term" value="C:cell outer membrane"/>
    <property type="evidence" value="ECO:0007669"/>
    <property type="project" value="UniProtKB-SubCell"/>
</dbReference>
<evidence type="ECO:0000313" key="15">
    <source>
        <dbReference type="EMBL" id="AZN63474.1"/>
    </source>
</evidence>
<keyword evidence="5 12" id="KW-0732">Signal</keyword>
<evidence type="ECO:0000256" key="6">
    <source>
        <dbReference type="ARBA" id="ARBA00023065"/>
    </source>
</evidence>
<keyword evidence="8 10" id="KW-0472">Membrane</keyword>
<keyword evidence="2 10" id="KW-0813">Transport</keyword>
<sequence length="685" mass="75469">MGKNLTRSTLALAVVGGMSSFAMANDVVETTKENEATQLQTIVVTAAGYEQDVTRAPASMTVITKEELEKRQYSDITDVLRNTPGVVISGAGSAQTVSIRGMGSNYTLFLVNGKRQYSKDVNPNGDDSGFEKNILPPMAAIERIEVIRGPASTLYGTDAMGGVINIITKKVSDEWSGTVELGTVLQDQGNSGDIKNGTIYLAGPLIENKLGMQLGVNKSQRNEDSYIGGFRGTEVESLNSRFTYLINDTHDLELEANFTKQESESTAGKTILSTGTDSYGRNYRDVFSLTHNGHYSDLLSSSSYIQYENSKNPDRVNSSTGLSGIELETWLANSQWNLQLSNHNLISGLYFKNESLVDRATNQNADLPIAELERWGFAIFAEDTWSITDQFNLTTGLRYDHDENYAGNFSPRLYGVYNPTDAWTFKGGVSTGYKQPDLKQSSSDVHSVTGKGSAFIMGNDDLKPEKSVSYEFGTAWQGDKSKTSLTVFHTQYKDKITEVRDCSSPNGSNSNSATWTCADPFGRIDSTTGNIRLWNFISSRINVDEAIMQGLEATFDTELADGVNLSTNYTYTETEQKSGALKGEPLNQMPKHMFNATVDFDINETLDVWTRLHYRSETSAYLGRASMSEPTPAYQFLDVGFNYKFTPSLKGKFGVYNILDEKAEDADGEQVLDGRRYGVSFSASF</sequence>
<evidence type="ECO:0000259" key="14">
    <source>
        <dbReference type="Pfam" id="PF07715"/>
    </source>
</evidence>
<dbReference type="RefSeq" id="WP_126035825.1">
    <property type="nucleotide sequence ID" value="NZ_CP022298.1"/>
</dbReference>
<evidence type="ECO:0000256" key="11">
    <source>
        <dbReference type="RuleBase" id="RU003357"/>
    </source>
</evidence>
<dbReference type="Gene3D" id="2.40.170.20">
    <property type="entry name" value="TonB-dependent receptor, beta-barrel domain"/>
    <property type="match status" value="1"/>
</dbReference>
<keyword evidence="4 10" id="KW-0812">Transmembrane</keyword>
<feature type="domain" description="TonB-dependent receptor plug" evidence="14">
    <location>
        <begin position="54"/>
        <end position="163"/>
    </location>
</feature>
<keyword evidence="9 10" id="KW-0998">Cell outer membrane</keyword>
<dbReference type="InterPro" id="IPR037066">
    <property type="entry name" value="Plug_dom_sf"/>
</dbReference>
<proteinExistence type="inferred from homology"/>
<evidence type="ECO:0000256" key="9">
    <source>
        <dbReference type="ARBA" id="ARBA00023237"/>
    </source>
</evidence>
<organism evidence="15 16">
    <name type="scientific">Acinetobacter johnsonii</name>
    <dbReference type="NCBI Taxonomy" id="40214"/>
    <lineage>
        <taxon>Bacteria</taxon>
        <taxon>Pseudomonadati</taxon>
        <taxon>Pseudomonadota</taxon>
        <taxon>Gammaproteobacteria</taxon>
        <taxon>Moraxellales</taxon>
        <taxon>Moraxellaceae</taxon>
        <taxon>Acinetobacter</taxon>
    </lineage>
</organism>
<dbReference type="GO" id="GO:0044718">
    <property type="term" value="P:siderophore transmembrane transport"/>
    <property type="evidence" value="ECO:0007669"/>
    <property type="project" value="TreeGrafter"/>
</dbReference>
<reference evidence="15 16" key="1">
    <citation type="submission" date="2017-06" db="EMBL/GenBank/DDBJ databases">
        <title>Complete Genome Sequence of the Carbazole-Degrading Bacterium Acinetobacter johnsonii IC001.</title>
        <authorList>
            <person name="Vejarano F."/>
            <person name="Suzuki-Minakuchi C."/>
            <person name="Ohtsubo Y."/>
            <person name="Tsuda M."/>
            <person name="Okada K."/>
            <person name="Nojiri H."/>
        </authorList>
    </citation>
    <scope>NUCLEOTIDE SEQUENCE [LARGE SCALE GENOMIC DNA]</scope>
    <source>
        <strain evidence="15 16">IC001</strain>
    </source>
</reference>
<comment type="similarity">
    <text evidence="10 11">Belongs to the TonB-dependent receptor family.</text>
</comment>
<accession>A0A3S9AIN5</accession>
<protein>
    <submittedName>
        <fullName evidence="15">TonB-dependent receptor</fullName>
    </submittedName>
</protein>
<dbReference type="InterPro" id="IPR036942">
    <property type="entry name" value="Beta-barrel_TonB_sf"/>
</dbReference>
<dbReference type="GO" id="GO:0015344">
    <property type="term" value="F:siderophore uptake transmembrane transporter activity"/>
    <property type="evidence" value="ECO:0007669"/>
    <property type="project" value="TreeGrafter"/>
</dbReference>
<evidence type="ECO:0000256" key="8">
    <source>
        <dbReference type="ARBA" id="ARBA00023136"/>
    </source>
</evidence>
<dbReference type="InterPro" id="IPR012910">
    <property type="entry name" value="Plug_dom"/>
</dbReference>
<feature type="signal peptide" evidence="12">
    <location>
        <begin position="1"/>
        <end position="24"/>
    </location>
</feature>
<dbReference type="Pfam" id="PF07715">
    <property type="entry name" value="Plug"/>
    <property type="match status" value="1"/>
</dbReference>
<feature type="chain" id="PRO_5019461560" evidence="12">
    <location>
        <begin position="25"/>
        <end position="685"/>
    </location>
</feature>
<evidence type="ECO:0000256" key="5">
    <source>
        <dbReference type="ARBA" id="ARBA00022729"/>
    </source>
</evidence>
<evidence type="ECO:0000259" key="13">
    <source>
        <dbReference type="Pfam" id="PF00593"/>
    </source>
</evidence>
<dbReference type="Pfam" id="PF00593">
    <property type="entry name" value="TonB_dep_Rec_b-barrel"/>
    <property type="match status" value="1"/>
</dbReference>
<dbReference type="InterPro" id="IPR039426">
    <property type="entry name" value="TonB-dep_rcpt-like"/>
</dbReference>
<dbReference type="PROSITE" id="PS52016">
    <property type="entry name" value="TONB_DEPENDENT_REC_3"/>
    <property type="match status" value="1"/>
</dbReference>
<name>A0A3S9AIN5_ACIJO</name>
<dbReference type="Gene3D" id="2.170.130.10">
    <property type="entry name" value="TonB-dependent receptor, plug domain"/>
    <property type="match status" value="1"/>
</dbReference>
<keyword evidence="15" id="KW-0675">Receptor</keyword>
<feature type="domain" description="TonB-dependent receptor-like beta-barrel" evidence="13">
    <location>
        <begin position="275"/>
        <end position="658"/>
    </location>
</feature>
<dbReference type="SUPFAM" id="SSF56935">
    <property type="entry name" value="Porins"/>
    <property type="match status" value="1"/>
</dbReference>
<evidence type="ECO:0000256" key="2">
    <source>
        <dbReference type="ARBA" id="ARBA00022448"/>
    </source>
</evidence>